<feature type="domain" description="FHA" evidence="2">
    <location>
        <begin position="138"/>
        <end position="190"/>
    </location>
</feature>
<dbReference type="Pfam" id="PF01585">
    <property type="entry name" value="G-patch"/>
    <property type="match status" value="1"/>
</dbReference>
<keyword evidence="5" id="KW-1185">Reference proteome</keyword>
<evidence type="ECO:0000259" key="2">
    <source>
        <dbReference type="PROSITE" id="PS50006"/>
    </source>
</evidence>
<dbReference type="InterPro" id="IPR053027">
    <property type="entry name" value="AGGF1"/>
</dbReference>
<evidence type="ECO:0000313" key="5">
    <source>
        <dbReference type="Proteomes" id="UP001556367"/>
    </source>
</evidence>
<dbReference type="InterPro" id="IPR000253">
    <property type="entry name" value="FHA_dom"/>
</dbReference>
<dbReference type="PROSITE" id="PS50006">
    <property type="entry name" value="FHA_DOMAIN"/>
    <property type="match status" value="1"/>
</dbReference>
<dbReference type="PROSITE" id="PS50174">
    <property type="entry name" value="G_PATCH"/>
    <property type="match status" value="1"/>
</dbReference>
<accession>A0ABR3JHB0</accession>
<dbReference type="SMART" id="SM00443">
    <property type="entry name" value="G_patch"/>
    <property type="match status" value="1"/>
</dbReference>
<reference evidence="5" key="1">
    <citation type="submission" date="2024-06" db="EMBL/GenBank/DDBJ databases">
        <title>Multi-omics analyses provide insights into the biosynthesis of the anticancer antibiotic pleurotin in Hohenbuehelia grisea.</title>
        <authorList>
            <person name="Weaver J.A."/>
            <person name="Alberti F."/>
        </authorList>
    </citation>
    <scope>NUCLEOTIDE SEQUENCE [LARGE SCALE GENOMIC DNA]</scope>
    <source>
        <strain evidence="5">T-177</strain>
    </source>
</reference>
<dbReference type="InterPro" id="IPR000467">
    <property type="entry name" value="G_patch_dom"/>
</dbReference>
<dbReference type="PANTHER" id="PTHR23106:SF24">
    <property type="entry name" value="ANGIOGENIC FACTOR WITH G PATCH AND FHA DOMAINS 1"/>
    <property type="match status" value="1"/>
</dbReference>
<organism evidence="4 5">
    <name type="scientific">Hohenbuehelia grisea</name>
    <dbReference type="NCBI Taxonomy" id="104357"/>
    <lineage>
        <taxon>Eukaryota</taxon>
        <taxon>Fungi</taxon>
        <taxon>Dikarya</taxon>
        <taxon>Basidiomycota</taxon>
        <taxon>Agaricomycotina</taxon>
        <taxon>Agaricomycetes</taxon>
        <taxon>Agaricomycetidae</taxon>
        <taxon>Agaricales</taxon>
        <taxon>Pleurotineae</taxon>
        <taxon>Pleurotaceae</taxon>
        <taxon>Hohenbuehelia</taxon>
    </lineage>
</organism>
<dbReference type="PANTHER" id="PTHR23106">
    <property type="entry name" value="ANGIOGENIC FACTOR WITH G PATCH AND FHA DOMAINS 1"/>
    <property type="match status" value="1"/>
</dbReference>
<comment type="caution">
    <text evidence="4">The sequence shown here is derived from an EMBL/GenBank/DDBJ whole genome shotgun (WGS) entry which is preliminary data.</text>
</comment>
<dbReference type="EMBL" id="JASNQZ010000007">
    <property type="protein sequence ID" value="KAL0954855.1"/>
    <property type="molecule type" value="Genomic_DNA"/>
</dbReference>
<dbReference type="InterPro" id="IPR008984">
    <property type="entry name" value="SMAD_FHA_dom_sf"/>
</dbReference>
<dbReference type="Proteomes" id="UP001556367">
    <property type="component" value="Unassembled WGS sequence"/>
</dbReference>
<dbReference type="Gene3D" id="2.60.200.20">
    <property type="match status" value="1"/>
</dbReference>
<evidence type="ECO:0000313" key="4">
    <source>
        <dbReference type="EMBL" id="KAL0954855.1"/>
    </source>
</evidence>
<evidence type="ECO:0008006" key="6">
    <source>
        <dbReference type="Google" id="ProtNLM"/>
    </source>
</evidence>
<gene>
    <name evidence="4" type="ORF">HGRIS_003794</name>
</gene>
<sequence length="470" mass="51694">MEEGELIQVPPSHEDDSVAKIRSGDPAFYRPASHRFNDTHDPAYEWPGSSSDYLPYDDISDPGYNAYEAYPLVDRNLAWQATQFPARPTGSSSDNDSIGVSVRPPKRKLHPCFRLIVLRSGILPRNKTLAVVDGHTELHIGRDVATLGSTTPRIRLKEMEVSKHHASVFWDSDHSEWGVVDMGSKHGTYLLRKDDPPSPEDVLGPEDRRGVGTRLSQPRCASVPRFLQHRDQLSVGSTTFLVHLHPHKPCEECSPTYDEEIPLFPQSRKETAAASSSKRNLHAASLAVESTPTPSTSNPKSALTMLKRSLLMNHDNEPLSTPNSRSASPMDSGLYVDRSARRRALHTSSAADSPGVPSLARPQPPADDNDADVQPEAEPQLPAALSTSNVGYHLLMRQGWQPGNALGGGQSDPEGGRVSLVEPLQVKTRRGRVGLGAPNRVVQDPGADWRTTGKRRRWDEVRLEENGDCQ</sequence>
<evidence type="ECO:0000256" key="1">
    <source>
        <dbReference type="SAM" id="MobiDB-lite"/>
    </source>
</evidence>
<feature type="compositionally biased region" description="Basic and acidic residues" evidence="1">
    <location>
        <begin position="12"/>
        <end position="23"/>
    </location>
</feature>
<dbReference type="SUPFAM" id="SSF49879">
    <property type="entry name" value="SMAD/FHA domain"/>
    <property type="match status" value="1"/>
</dbReference>
<proteinExistence type="predicted"/>
<feature type="region of interest" description="Disordered" evidence="1">
    <location>
        <begin position="344"/>
        <end position="376"/>
    </location>
</feature>
<feature type="region of interest" description="Disordered" evidence="1">
    <location>
        <begin position="433"/>
        <end position="454"/>
    </location>
</feature>
<dbReference type="Pfam" id="PF00498">
    <property type="entry name" value="FHA"/>
    <property type="match status" value="1"/>
</dbReference>
<protein>
    <recommendedName>
        <fullName evidence="6">Angiogenic factor with G patch and FHA domains 1</fullName>
    </recommendedName>
</protein>
<evidence type="ECO:0000259" key="3">
    <source>
        <dbReference type="PROSITE" id="PS50174"/>
    </source>
</evidence>
<dbReference type="SMART" id="SM00240">
    <property type="entry name" value="FHA"/>
    <property type="match status" value="1"/>
</dbReference>
<name>A0ABR3JHB0_9AGAR</name>
<feature type="region of interest" description="Disordered" evidence="1">
    <location>
        <begin position="1"/>
        <end position="42"/>
    </location>
</feature>
<feature type="region of interest" description="Disordered" evidence="1">
    <location>
        <begin position="190"/>
        <end position="217"/>
    </location>
</feature>
<feature type="domain" description="G-patch" evidence="3">
    <location>
        <begin position="387"/>
        <end position="440"/>
    </location>
</feature>